<evidence type="ECO:0000259" key="1">
    <source>
        <dbReference type="Pfam" id="PF02036"/>
    </source>
</evidence>
<dbReference type="Proteomes" id="UP000189810">
    <property type="component" value="Chromosome I"/>
</dbReference>
<evidence type="ECO:0000313" key="2">
    <source>
        <dbReference type="EMBL" id="SHK55776.1"/>
    </source>
</evidence>
<protein>
    <submittedName>
        <fullName evidence="2">Putative sterol carrier protein</fullName>
    </submittedName>
</protein>
<accession>A0A1M6TG03</accession>
<organism evidence="2 3">
    <name type="scientific">Thermocrinis minervae</name>
    <dbReference type="NCBI Taxonomy" id="381751"/>
    <lineage>
        <taxon>Bacteria</taxon>
        <taxon>Pseudomonadati</taxon>
        <taxon>Aquificota</taxon>
        <taxon>Aquificia</taxon>
        <taxon>Aquificales</taxon>
        <taxon>Aquificaceae</taxon>
        <taxon>Thermocrinis</taxon>
    </lineage>
</organism>
<dbReference type="OrthoDB" id="13708at2"/>
<dbReference type="InterPro" id="IPR003033">
    <property type="entry name" value="SCP2_sterol-bd_dom"/>
</dbReference>
<keyword evidence="3" id="KW-1185">Reference proteome</keyword>
<dbReference type="Gene3D" id="3.30.1050.10">
    <property type="entry name" value="SCP2 sterol-binding domain"/>
    <property type="match status" value="1"/>
</dbReference>
<name>A0A1M6TG03_9AQUI</name>
<feature type="domain" description="SCP2" evidence="1">
    <location>
        <begin position="60"/>
        <end position="143"/>
    </location>
</feature>
<dbReference type="FunFam" id="3.30.1050.10:FF:000029">
    <property type="entry name" value="Uncharacterized protein"/>
    <property type="match status" value="1"/>
</dbReference>
<reference evidence="2 3" key="1">
    <citation type="submission" date="2016-11" db="EMBL/GenBank/DDBJ databases">
        <authorList>
            <person name="Jaros S."/>
            <person name="Januszkiewicz K."/>
            <person name="Wedrychowicz H."/>
        </authorList>
    </citation>
    <scope>NUCLEOTIDE SEQUENCE [LARGE SCALE GENOMIC DNA]</scope>
    <source>
        <strain evidence="2 3">DSM 19557</strain>
    </source>
</reference>
<gene>
    <name evidence="2" type="ORF">SAMN05444391_1441</name>
</gene>
<dbReference type="SUPFAM" id="SSF55718">
    <property type="entry name" value="SCP-like"/>
    <property type="match status" value="1"/>
</dbReference>
<dbReference type="AlphaFoldDB" id="A0A1M6TG03"/>
<proteinExistence type="predicted"/>
<sequence>MKKLLGFTLLGMGISFSAPIFMDAEYAKELCHMWNKTPQLVEELGKSESWMAAPERKIFIYREDCGDKKQIQLTIKNENGKAVCVYGGWAKDKRGKDDFLMYAETKRWLEMGRKEYGPMKAMMLGRLKFEGPKFVAMKNMGPFEAFLDIVDNPPHDSSRCP</sequence>
<dbReference type="RefSeq" id="WP_079654522.1">
    <property type="nucleotide sequence ID" value="NZ_LT670846.1"/>
</dbReference>
<evidence type="ECO:0000313" key="3">
    <source>
        <dbReference type="Proteomes" id="UP000189810"/>
    </source>
</evidence>
<dbReference type="InterPro" id="IPR036527">
    <property type="entry name" value="SCP2_sterol-bd_dom_sf"/>
</dbReference>
<dbReference type="Pfam" id="PF02036">
    <property type="entry name" value="SCP2"/>
    <property type="match status" value="1"/>
</dbReference>
<dbReference type="EMBL" id="LT670846">
    <property type="protein sequence ID" value="SHK55776.1"/>
    <property type="molecule type" value="Genomic_DNA"/>
</dbReference>